<evidence type="ECO:0000256" key="2">
    <source>
        <dbReference type="PIRSR" id="PIRSR000705-1"/>
    </source>
</evidence>
<keyword evidence="3" id="KW-0067">ATP-binding</keyword>
<feature type="binding site" evidence="3">
    <location>
        <begin position="167"/>
        <end position="171"/>
    </location>
    <ligand>
        <name>ATP</name>
        <dbReference type="ChEBI" id="CHEBI:30616"/>
    </ligand>
</feature>
<accession>A0A9P0CHX8</accession>
<dbReference type="PIRSF" id="PIRSF000705">
    <property type="entry name" value="DNK"/>
    <property type="match status" value="1"/>
</dbReference>
<evidence type="ECO:0000259" key="4">
    <source>
        <dbReference type="Pfam" id="PF01712"/>
    </source>
</evidence>
<dbReference type="PANTHER" id="PTHR10513">
    <property type="entry name" value="DEOXYNUCLEOSIDE KINASE"/>
    <property type="match status" value="1"/>
</dbReference>
<evidence type="ECO:0000256" key="1">
    <source>
        <dbReference type="ARBA" id="ARBA00007420"/>
    </source>
</evidence>
<dbReference type="EMBL" id="OV651813">
    <property type="protein sequence ID" value="CAH1098972.1"/>
    <property type="molecule type" value="Genomic_DNA"/>
</dbReference>
<dbReference type="GO" id="GO:0005739">
    <property type="term" value="C:mitochondrion"/>
    <property type="evidence" value="ECO:0007669"/>
    <property type="project" value="TreeGrafter"/>
</dbReference>
<sequence>MNSIRKIISRMAHAALASKSDLGRPFTVAVEGNVGSGKTTFLQHFIKNNNVAVFAEPIDMWRNCNGYNLLELMYQDPKKWSFTFQSYVQLTMLRQHQKKVIQPVKLMERSLYSARYCFVEKLSRDGLMPSASVAVIDEWFKYITKYEDTTVDLIVYLRTSPEVAYERILTRNRSEERTVAFEYIKALHDIHEDWLYHKTLHKCVAPVLVLNANLDRSVIEGEYEKYEPHILNKIPLEAKTM</sequence>
<feature type="domain" description="Deoxynucleoside kinase" evidence="4">
    <location>
        <begin position="29"/>
        <end position="217"/>
    </location>
</feature>
<dbReference type="GO" id="GO:0019136">
    <property type="term" value="F:deoxynucleoside kinase activity"/>
    <property type="evidence" value="ECO:0007669"/>
    <property type="project" value="InterPro"/>
</dbReference>
<dbReference type="SUPFAM" id="SSF52540">
    <property type="entry name" value="P-loop containing nucleoside triphosphate hydrolases"/>
    <property type="match status" value="1"/>
</dbReference>
<dbReference type="GO" id="GO:0005524">
    <property type="term" value="F:ATP binding"/>
    <property type="evidence" value="ECO:0007669"/>
    <property type="project" value="UniProtKB-KW"/>
</dbReference>
<dbReference type="Gene3D" id="3.40.50.300">
    <property type="entry name" value="P-loop containing nucleotide triphosphate hydrolases"/>
    <property type="match status" value="1"/>
</dbReference>
<dbReference type="OrthoDB" id="567086at2759"/>
<dbReference type="Proteomes" id="UP001153636">
    <property type="component" value="Chromosome 1"/>
</dbReference>
<dbReference type="AlphaFoldDB" id="A0A9P0CHX8"/>
<dbReference type="FunFam" id="3.40.50.300:FF:001571">
    <property type="entry name" value="Deoxynucleoside kinase"/>
    <property type="match status" value="1"/>
</dbReference>
<dbReference type="InterPro" id="IPR027417">
    <property type="entry name" value="P-loop_NTPase"/>
</dbReference>
<feature type="active site" description="Proton acceptor" evidence="2">
    <location>
        <position position="108"/>
    </location>
</feature>
<proteinExistence type="inferred from homology"/>
<evidence type="ECO:0000313" key="6">
    <source>
        <dbReference type="Proteomes" id="UP001153636"/>
    </source>
</evidence>
<dbReference type="PANTHER" id="PTHR10513:SF24">
    <property type="entry name" value="THYMIDINE KINASE 2, MITOCHONDRIAL"/>
    <property type="match status" value="1"/>
</dbReference>
<keyword evidence="6" id="KW-1185">Reference proteome</keyword>
<keyword evidence="3" id="KW-0547">Nucleotide-binding</keyword>
<dbReference type="Pfam" id="PF01712">
    <property type="entry name" value="dNK"/>
    <property type="match status" value="1"/>
</dbReference>
<protein>
    <recommendedName>
        <fullName evidence="4">Deoxynucleoside kinase domain-containing protein</fullName>
    </recommendedName>
</protein>
<gene>
    <name evidence="5" type="ORF">PSYICH_LOCUS1220</name>
</gene>
<feature type="binding site" evidence="3">
    <location>
        <begin position="32"/>
        <end position="40"/>
    </location>
    <ligand>
        <name>ATP</name>
        <dbReference type="ChEBI" id="CHEBI:30616"/>
    </ligand>
</feature>
<comment type="similarity">
    <text evidence="1">Belongs to the DCK/DGK family.</text>
</comment>
<evidence type="ECO:0000256" key="3">
    <source>
        <dbReference type="PIRSR" id="PIRSR000705-3"/>
    </source>
</evidence>
<evidence type="ECO:0000313" key="5">
    <source>
        <dbReference type="EMBL" id="CAH1098972.1"/>
    </source>
</evidence>
<reference evidence="5" key="1">
    <citation type="submission" date="2022-01" db="EMBL/GenBank/DDBJ databases">
        <authorList>
            <person name="King R."/>
        </authorList>
    </citation>
    <scope>NUCLEOTIDE SEQUENCE</scope>
</reference>
<organism evidence="5 6">
    <name type="scientific">Psylliodes chrysocephalus</name>
    <dbReference type="NCBI Taxonomy" id="3402493"/>
    <lineage>
        <taxon>Eukaryota</taxon>
        <taxon>Metazoa</taxon>
        <taxon>Ecdysozoa</taxon>
        <taxon>Arthropoda</taxon>
        <taxon>Hexapoda</taxon>
        <taxon>Insecta</taxon>
        <taxon>Pterygota</taxon>
        <taxon>Neoptera</taxon>
        <taxon>Endopterygota</taxon>
        <taxon>Coleoptera</taxon>
        <taxon>Polyphaga</taxon>
        <taxon>Cucujiformia</taxon>
        <taxon>Chrysomeloidea</taxon>
        <taxon>Chrysomelidae</taxon>
        <taxon>Galerucinae</taxon>
        <taxon>Alticini</taxon>
        <taxon>Psylliodes</taxon>
    </lineage>
</organism>
<dbReference type="CDD" id="cd01673">
    <property type="entry name" value="dNK"/>
    <property type="match status" value="1"/>
</dbReference>
<dbReference type="InterPro" id="IPR002624">
    <property type="entry name" value="DCK/DGK"/>
</dbReference>
<dbReference type="InterPro" id="IPR031314">
    <property type="entry name" value="DNK_dom"/>
</dbReference>
<name>A0A9P0CHX8_9CUCU</name>
<dbReference type="InterPro" id="IPR050566">
    <property type="entry name" value="Deoxyribonucleoside_kinase"/>
</dbReference>